<feature type="transmembrane region" description="Helical" evidence="1">
    <location>
        <begin position="58"/>
        <end position="77"/>
    </location>
</feature>
<name>A0A9W5TY44_9BACI</name>
<feature type="transmembrane region" description="Helical" evidence="1">
    <location>
        <begin position="14"/>
        <end position="32"/>
    </location>
</feature>
<dbReference type="EMBL" id="BMJD01000019">
    <property type="protein sequence ID" value="GGB46014.1"/>
    <property type="molecule type" value="Genomic_DNA"/>
</dbReference>
<keyword evidence="3" id="KW-1185">Reference proteome</keyword>
<keyword evidence="1" id="KW-0472">Membrane</keyword>
<protein>
    <recommendedName>
        <fullName evidence="4">DUF4181 domain-containing protein</fullName>
    </recommendedName>
</protein>
<evidence type="ECO:0000313" key="2">
    <source>
        <dbReference type="EMBL" id="GGB46014.1"/>
    </source>
</evidence>
<keyword evidence="1" id="KW-0812">Transmembrane</keyword>
<reference evidence="2" key="1">
    <citation type="journal article" date="2014" name="Int. J. Syst. Evol. Microbiol.">
        <title>Complete genome sequence of Corynebacterium casei LMG S-19264T (=DSM 44701T), isolated from a smear-ripened cheese.</title>
        <authorList>
            <consortium name="US DOE Joint Genome Institute (JGI-PGF)"/>
            <person name="Walter F."/>
            <person name="Albersmeier A."/>
            <person name="Kalinowski J."/>
            <person name="Ruckert C."/>
        </authorList>
    </citation>
    <scope>NUCLEOTIDE SEQUENCE</scope>
    <source>
        <strain evidence="2">CGMCC 1.15454</strain>
    </source>
</reference>
<proteinExistence type="predicted"/>
<keyword evidence="1" id="KW-1133">Transmembrane helix</keyword>
<dbReference type="RefSeq" id="WP_102416229.1">
    <property type="nucleotide sequence ID" value="NZ_BMJD01000019.1"/>
</dbReference>
<accession>A0A9W5TY44</accession>
<feature type="transmembrane region" description="Helical" evidence="1">
    <location>
        <begin position="83"/>
        <end position="102"/>
    </location>
</feature>
<evidence type="ECO:0008006" key="4">
    <source>
        <dbReference type="Google" id="ProtNLM"/>
    </source>
</evidence>
<organism evidence="2 3">
    <name type="scientific">Lentibacillus populi</name>
    <dbReference type="NCBI Taxonomy" id="1827502"/>
    <lineage>
        <taxon>Bacteria</taxon>
        <taxon>Bacillati</taxon>
        <taxon>Bacillota</taxon>
        <taxon>Bacilli</taxon>
        <taxon>Bacillales</taxon>
        <taxon>Bacillaceae</taxon>
        <taxon>Lentibacillus</taxon>
    </lineage>
</organism>
<evidence type="ECO:0000256" key="1">
    <source>
        <dbReference type="SAM" id="Phobius"/>
    </source>
</evidence>
<gene>
    <name evidence="2" type="ORF">GCM10011409_24460</name>
</gene>
<reference evidence="2" key="2">
    <citation type="submission" date="2020-09" db="EMBL/GenBank/DDBJ databases">
        <authorList>
            <person name="Sun Q."/>
            <person name="Zhou Y."/>
        </authorList>
    </citation>
    <scope>NUCLEOTIDE SEQUENCE</scope>
    <source>
        <strain evidence="2">CGMCC 1.15454</strain>
    </source>
</reference>
<dbReference type="Pfam" id="PF13789">
    <property type="entry name" value="DUF4181"/>
    <property type="match status" value="1"/>
</dbReference>
<evidence type="ECO:0000313" key="3">
    <source>
        <dbReference type="Proteomes" id="UP000621492"/>
    </source>
</evidence>
<dbReference type="Proteomes" id="UP000621492">
    <property type="component" value="Unassembled WGS sequence"/>
</dbReference>
<sequence length="133" mass="15600">MGHYGLQPGFWKEFLIIMAVVVFLVAVIPAFLRRWMGADKRKWFSYNYINEFHKKGDWTLRVIFIFSVIACGVIFIARPLILILISAFFTVIQLGFQTYVEWRFSENRSNYKLTLIEISLITVTVVGVVLWLE</sequence>
<dbReference type="AlphaFoldDB" id="A0A9W5TY44"/>
<feature type="transmembrane region" description="Helical" evidence="1">
    <location>
        <begin position="114"/>
        <end position="132"/>
    </location>
</feature>
<comment type="caution">
    <text evidence="2">The sequence shown here is derived from an EMBL/GenBank/DDBJ whole genome shotgun (WGS) entry which is preliminary data.</text>
</comment>
<dbReference type="InterPro" id="IPR025441">
    <property type="entry name" value="DUF4181"/>
</dbReference>